<gene>
    <name evidence="1" type="ORF">FPZ45_17190</name>
</gene>
<protein>
    <submittedName>
        <fullName evidence="1">Uncharacterized protein</fullName>
    </submittedName>
</protein>
<proteinExistence type="predicted"/>
<sequence>MSQSIHDVIIELMISYSTKESTPTPAEILSIENALPFVAEHLEPATYRSYVEWVERNKERYQDDLLI</sequence>
<dbReference type="RefSeq" id="WP_144704545.1">
    <property type="nucleotide sequence ID" value="NZ_VNJJ01000010.1"/>
</dbReference>
<keyword evidence="2" id="KW-1185">Reference proteome</keyword>
<organism evidence="1 2">
    <name type="scientific">Cohnella terricola</name>
    <dbReference type="NCBI Taxonomy" id="1289167"/>
    <lineage>
        <taxon>Bacteria</taxon>
        <taxon>Bacillati</taxon>
        <taxon>Bacillota</taxon>
        <taxon>Bacilli</taxon>
        <taxon>Bacillales</taxon>
        <taxon>Paenibacillaceae</taxon>
        <taxon>Cohnella</taxon>
    </lineage>
</organism>
<name>A0A559JDN8_9BACL</name>
<dbReference type="OrthoDB" id="9905034at2"/>
<dbReference type="AlphaFoldDB" id="A0A559JDN8"/>
<dbReference type="EMBL" id="VNJJ01000010">
    <property type="protein sequence ID" value="TVX97979.1"/>
    <property type="molecule type" value="Genomic_DNA"/>
</dbReference>
<reference evidence="1 2" key="1">
    <citation type="submission" date="2019-07" db="EMBL/GenBank/DDBJ databases">
        <authorList>
            <person name="Kim J."/>
        </authorList>
    </citation>
    <scope>NUCLEOTIDE SEQUENCE [LARGE SCALE GENOMIC DNA]</scope>
    <source>
        <strain evidence="1 2">G13</strain>
    </source>
</reference>
<evidence type="ECO:0000313" key="1">
    <source>
        <dbReference type="EMBL" id="TVX97979.1"/>
    </source>
</evidence>
<comment type="caution">
    <text evidence="1">The sequence shown here is derived from an EMBL/GenBank/DDBJ whole genome shotgun (WGS) entry which is preliminary data.</text>
</comment>
<dbReference type="Proteomes" id="UP000316330">
    <property type="component" value="Unassembled WGS sequence"/>
</dbReference>
<accession>A0A559JDN8</accession>
<evidence type="ECO:0000313" key="2">
    <source>
        <dbReference type="Proteomes" id="UP000316330"/>
    </source>
</evidence>